<dbReference type="Gene3D" id="3.40.50.720">
    <property type="entry name" value="NAD(P)-binding Rossmann-like Domain"/>
    <property type="match status" value="1"/>
</dbReference>
<keyword evidence="2 6" id="KW-0313">Glucose metabolism</keyword>
<keyword evidence="5 6" id="KW-0119">Carbohydrate metabolism</keyword>
<evidence type="ECO:0000313" key="10">
    <source>
        <dbReference type="Proteomes" id="UP000664218"/>
    </source>
</evidence>
<dbReference type="GO" id="GO:0006006">
    <property type="term" value="P:glucose metabolic process"/>
    <property type="evidence" value="ECO:0007669"/>
    <property type="project" value="UniProtKB-KW"/>
</dbReference>
<evidence type="ECO:0000259" key="8">
    <source>
        <dbReference type="Pfam" id="PF02781"/>
    </source>
</evidence>
<dbReference type="HAMAP" id="MF_00966">
    <property type="entry name" value="G6PD"/>
    <property type="match status" value="1"/>
</dbReference>
<feature type="domain" description="Glucose-6-phosphate dehydrogenase NAD-binding" evidence="7">
    <location>
        <begin position="17"/>
        <end position="198"/>
    </location>
</feature>
<dbReference type="GO" id="GO:0004345">
    <property type="term" value="F:glucose-6-phosphate dehydrogenase activity"/>
    <property type="evidence" value="ECO:0007669"/>
    <property type="project" value="UniProtKB-UniRule"/>
</dbReference>
<feature type="binding site" evidence="6">
    <location>
        <position position="159"/>
    </location>
    <ligand>
        <name>NADP(+)</name>
        <dbReference type="ChEBI" id="CHEBI:58349"/>
    </ligand>
</feature>
<dbReference type="InterPro" id="IPR001282">
    <property type="entry name" value="G6P_DH"/>
</dbReference>
<organism evidence="9 10">
    <name type="scientific">Proteiniclasticum aestuarii</name>
    <dbReference type="NCBI Taxonomy" id="2817862"/>
    <lineage>
        <taxon>Bacteria</taxon>
        <taxon>Bacillati</taxon>
        <taxon>Bacillota</taxon>
        <taxon>Clostridia</taxon>
        <taxon>Eubacteriales</taxon>
        <taxon>Clostridiaceae</taxon>
        <taxon>Proteiniclasticum</taxon>
    </lineage>
</organism>
<dbReference type="InterPro" id="IPR022674">
    <property type="entry name" value="G6P_DH_NAD-bd"/>
</dbReference>
<comment type="function">
    <text evidence="6">Catalyzes the oxidation of glucose 6-phosphate to 6-phosphogluconolactone.</text>
</comment>
<comment type="caution">
    <text evidence="9">The sequence shown here is derived from an EMBL/GenBank/DDBJ whole genome shotgun (WGS) entry which is preliminary data.</text>
</comment>
<dbReference type="NCBIfam" id="TIGR00871">
    <property type="entry name" value="zwf"/>
    <property type="match status" value="1"/>
</dbReference>
<dbReference type="RefSeq" id="WP_207600713.1">
    <property type="nucleotide sequence ID" value="NZ_JAFNJU010000013.1"/>
</dbReference>
<dbReference type="EMBL" id="JAFNJU010000013">
    <property type="protein sequence ID" value="MBO1266189.1"/>
    <property type="molecule type" value="Genomic_DNA"/>
</dbReference>
<accession>A0A939KI28</accession>
<sequence>MNTDIDSSTNKSKTTMVIFGGTGDLTHRKLIPALYQLHINGFLPEDFTAISIGRRDKTTEEYREDLLSSIKRFSSRNFEEESFESFSKMITYYRLNFEDQSDYEDLRRELESRDKEGVRDSYMFYLAVSPSYFSEIVLNLKASGIREKDSLWQRLVIEKPFGQDLESAIRLNDSISSVFDEKDIYRIDHYVAKEMIQNINMLRFQNAIFGSIWNKDHISNVQITVLEKEGVGTRGGYYDGTGALRDMVQNHLLQLLAITAMEPPVSLDTDDVRNEKVKVFSSLKPFTGEHLDEKLILGQYRGYQDEEKVDPDSGTETLVATKVYIENERWEGVPFYLLTGKGLKNKTAQITIEFKQSNRYNYGKVSEPNILEIKIQPDEGITLHLNIKEPGVVDKIAMVEMDYCQSCLYLFNSPDSYEKLLLDALNGDSTLFTRWDELQLTWKYVDSILEKVNESRKSMLKAYEVGSNGPEDLSSFIDSGANHWWYLNREY</sequence>
<comment type="pathway">
    <text evidence="1 6">Carbohydrate degradation; pentose phosphate pathway; D-ribulose 5-phosphate from D-glucose 6-phosphate (oxidative stage): step 1/3.</text>
</comment>
<evidence type="ECO:0000256" key="6">
    <source>
        <dbReference type="HAMAP-Rule" id="MF_00966"/>
    </source>
</evidence>
<keyword evidence="10" id="KW-1185">Reference proteome</keyword>
<feature type="binding site" evidence="6">
    <location>
        <position position="193"/>
    </location>
    <ligand>
        <name>substrate</name>
    </ligand>
</feature>
<evidence type="ECO:0000256" key="5">
    <source>
        <dbReference type="ARBA" id="ARBA00023277"/>
    </source>
</evidence>
<dbReference type="PANTHER" id="PTHR23429:SF0">
    <property type="entry name" value="GLUCOSE-6-PHOSPHATE 1-DEHYDROGENASE"/>
    <property type="match status" value="1"/>
</dbReference>
<dbReference type="EC" id="1.1.1.49" evidence="6"/>
<feature type="binding site" evidence="6">
    <location>
        <position position="346"/>
    </location>
    <ligand>
        <name>substrate</name>
    </ligand>
</feature>
<evidence type="ECO:0000313" key="9">
    <source>
        <dbReference type="EMBL" id="MBO1266189.1"/>
    </source>
</evidence>
<feature type="binding site" evidence="6">
    <location>
        <position position="227"/>
    </location>
    <ligand>
        <name>substrate</name>
    </ligand>
</feature>
<protein>
    <recommendedName>
        <fullName evidence="6">Glucose-6-phosphate 1-dehydrogenase</fullName>
        <shortName evidence="6">G6PD</shortName>
        <ecNumber evidence="6">1.1.1.49</ecNumber>
    </recommendedName>
</protein>
<name>A0A939KI28_9CLOT</name>
<dbReference type="GO" id="GO:0009051">
    <property type="term" value="P:pentose-phosphate shunt, oxidative branch"/>
    <property type="evidence" value="ECO:0007669"/>
    <property type="project" value="TreeGrafter"/>
</dbReference>
<evidence type="ECO:0000256" key="1">
    <source>
        <dbReference type="ARBA" id="ARBA00004937"/>
    </source>
</evidence>
<comment type="similarity">
    <text evidence="6">Belongs to the glucose-6-phosphate dehydrogenase family.</text>
</comment>
<dbReference type="PIRSF" id="PIRSF000110">
    <property type="entry name" value="G6PD"/>
    <property type="match status" value="1"/>
</dbReference>
<evidence type="ECO:0000256" key="2">
    <source>
        <dbReference type="ARBA" id="ARBA00022526"/>
    </source>
</evidence>
<evidence type="ECO:0000256" key="4">
    <source>
        <dbReference type="ARBA" id="ARBA00023002"/>
    </source>
</evidence>
<feature type="binding site" evidence="6">
    <location>
        <position position="189"/>
    </location>
    <ligand>
        <name>substrate</name>
    </ligand>
</feature>
<keyword evidence="3 6" id="KW-0521">NADP</keyword>
<evidence type="ECO:0000259" key="7">
    <source>
        <dbReference type="Pfam" id="PF00479"/>
    </source>
</evidence>
<gene>
    <name evidence="6" type="primary">zwf</name>
    <name evidence="9" type="ORF">J3A84_14225</name>
</gene>
<proteinExistence type="inferred from homology"/>
<comment type="caution">
    <text evidence="6">Lacks conserved residue(s) required for the propagation of feature annotation.</text>
</comment>
<feature type="binding site" evidence="6">
    <location>
        <position position="341"/>
    </location>
    <ligand>
        <name>substrate</name>
    </ligand>
</feature>
<dbReference type="PANTHER" id="PTHR23429">
    <property type="entry name" value="GLUCOSE-6-PHOSPHATE 1-DEHYDROGENASE G6PD"/>
    <property type="match status" value="1"/>
</dbReference>
<keyword evidence="4 6" id="KW-0560">Oxidoreductase</keyword>
<dbReference type="Proteomes" id="UP000664218">
    <property type="component" value="Unassembled WGS sequence"/>
</dbReference>
<dbReference type="PRINTS" id="PR00079">
    <property type="entry name" value="G6PDHDRGNASE"/>
</dbReference>
<feature type="active site" description="Proton acceptor" evidence="6">
    <location>
        <position position="251"/>
    </location>
</feature>
<dbReference type="SUPFAM" id="SSF51735">
    <property type="entry name" value="NAD(P)-binding Rossmann-fold domains"/>
    <property type="match status" value="1"/>
</dbReference>
<feature type="binding site" evidence="6">
    <location>
        <position position="246"/>
    </location>
    <ligand>
        <name>substrate</name>
    </ligand>
</feature>
<evidence type="ECO:0000256" key="3">
    <source>
        <dbReference type="ARBA" id="ARBA00022857"/>
    </source>
</evidence>
<dbReference type="InterPro" id="IPR022675">
    <property type="entry name" value="G6P_DH_C"/>
</dbReference>
<dbReference type="SUPFAM" id="SSF55347">
    <property type="entry name" value="Glyceraldehyde-3-phosphate dehydrogenase-like, C-terminal domain"/>
    <property type="match status" value="1"/>
</dbReference>
<feature type="binding site" evidence="6">
    <location>
        <position position="54"/>
    </location>
    <ligand>
        <name>NADP(+)</name>
        <dbReference type="ChEBI" id="CHEBI:58349"/>
    </ligand>
</feature>
<dbReference type="GO" id="GO:0005829">
    <property type="term" value="C:cytosol"/>
    <property type="evidence" value="ECO:0007669"/>
    <property type="project" value="TreeGrafter"/>
</dbReference>
<dbReference type="GO" id="GO:0050661">
    <property type="term" value="F:NADP binding"/>
    <property type="evidence" value="ECO:0007669"/>
    <property type="project" value="UniProtKB-UniRule"/>
</dbReference>
<dbReference type="AlphaFoldDB" id="A0A939KI28"/>
<dbReference type="InterPro" id="IPR036291">
    <property type="entry name" value="NAD(P)-bd_dom_sf"/>
</dbReference>
<feature type="domain" description="Glucose-6-phosphate dehydrogenase C-terminal" evidence="8">
    <location>
        <begin position="201"/>
        <end position="485"/>
    </location>
</feature>
<dbReference type="Pfam" id="PF00479">
    <property type="entry name" value="G6PD_N"/>
    <property type="match status" value="1"/>
</dbReference>
<dbReference type="Pfam" id="PF02781">
    <property type="entry name" value="G6PD_C"/>
    <property type="match status" value="1"/>
</dbReference>
<dbReference type="Gene3D" id="3.30.360.10">
    <property type="entry name" value="Dihydrodipicolinate Reductase, domain 2"/>
    <property type="match status" value="1"/>
</dbReference>
<reference evidence="9" key="1">
    <citation type="submission" date="2021-03" db="EMBL/GenBank/DDBJ databases">
        <title>Proteiniclasticum marinus sp. nov., isolated from tidal flat sediment.</title>
        <authorList>
            <person name="Namirimu T."/>
            <person name="Yang J.-A."/>
            <person name="Yang S.-H."/>
            <person name="Kim Y.-J."/>
            <person name="Kwon K.K."/>
        </authorList>
    </citation>
    <scope>NUCLEOTIDE SEQUENCE</scope>
    <source>
        <strain evidence="9">SCR006</strain>
    </source>
</reference>
<comment type="catalytic activity">
    <reaction evidence="6">
        <text>D-glucose 6-phosphate + NADP(+) = 6-phospho-D-glucono-1,5-lactone + NADPH + H(+)</text>
        <dbReference type="Rhea" id="RHEA:15841"/>
        <dbReference type="ChEBI" id="CHEBI:15378"/>
        <dbReference type="ChEBI" id="CHEBI:57783"/>
        <dbReference type="ChEBI" id="CHEBI:57955"/>
        <dbReference type="ChEBI" id="CHEBI:58349"/>
        <dbReference type="ChEBI" id="CHEBI:61548"/>
        <dbReference type="EC" id="1.1.1.49"/>
    </reaction>
</comment>